<name>A0ABT6U3M1_9GAMM</name>
<protein>
    <recommendedName>
        <fullName evidence="3">Transcriptional regulator</fullName>
    </recommendedName>
</protein>
<evidence type="ECO:0000313" key="1">
    <source>
        <dbReference type="EMBL" id="MDI4670751.1"/>
    </source>
</evidence>
<organism evidence="1 2">
    <name type="scientific">Pseudoalteromonas shioyasakiensis</name>
    <dbReference type="NCBI Taxonomy" id="1190813"/>
    <lineage>
        <taxon>Bacteria</taxon>
        <taxon>Pseudomonadati</taxon>
        <taxon>Pseudomonadota</taxon>
        <taxon>Gammaproteobacteria</taxon>
        <taxon>Alteromonadales</taxon>
        <taxon>Pseudoalteromonadaceae</taxon>
        <taxon>Pseudoalteromonas</taxon>
    </lineage>
</organism>
<sequence>MAITSIKSINSKQNLKKALKRVDELWDVAEPNTPKGEELVMLTQLIEDYKLANTVSQR</sequence>
<dbReference type="EMBL" id="JAKUMG010000012">
    <property type="protein sequence ID" value="MDI4670751.1"/>
    <property type="molecule type" value="Genomic_DNA"/>
</dbReference>
<gene>
    <name evidence="1" type="ORF">MKZ47_16895</name>
</gene>
<accession>A0ABT6U3M1</accession>
<proteinExistence type="predicted"/>
<reference evidence="1 2" key="1">
    <citation type="submission" date="2022-02" db="EMBL/GenBank/DDBJ databases">
        <title>Genome analysis of Beneficial Microorganisms for Coral consortium from Pocillopora damicornis.</title>
        <authorList>
            <person name="Rosado P.M."/>
            <person name="Cardoso P.M."/>
            <person name="Rosado J.G."/>
            <person name="Schultz J."/>
            <person name="Rocha U."/>
            <person name="Costa T.K."/>
            <person name="Peixoto R.S."/>
        </authorList>
    </citation>
    <scope>NUCLEOTIDE SEQUENCE [LARGE SCALE GENOMIC DNA]</scope>
    <source>
        <strain evidence="1 2">BMC5</strain>
    </source>
</reference>
<evidence type="ECO:0008006" key="3">
    <source>
        <dbReference type="Google" id="ProtNLM"/>
    </source>
</evidence>
<evidence type="ECO:0000313" key="2">
    <source>
        <dbReference type="Proteomes" id="UP001156974"/>
    </source>
</evidence>
<keyword evidence="2" id="KW-1185">Reference proteome</keyword>
<comment type="caution">
    <text evidence="1">The sequence shown here is derived from an EMBL/GenBank/DDBJ whole genome shotgun (WGS) entry which is preliminary data.</text>
</comment>
<dbReference type="Proteomes" id="UP001156974">
    <property type="component" value="Unassembled WGS sequence"/>
</dbReference>
<dbReference type="RefSeq" id="WP_175083068.1">
    <property type="nucleotide sequence ID" value="NZ_JAKUMG010000012.1"/>
</dbReference>